<evidence type="ECO:0000313" key="4">
    <source>
        <dbReference type="Proteomes" id="UP000033140"/>
    </source>
</evidence>
<reference evidence="3 4" key="1">
    <citation type="journal article" date="2011" name="J. Gen. Appl. Microbiol.">
        <title>Draft genome sequencing of the enigmatic yeast Saitoella complicata.</title>
        <authorList>
            <person name="Nishida H."/>
            <person name="Hamamoto M."/>
            <person name="Sugiyama J."/>
        </authorList>
    </citation>
    <scope>NUCLEOTIDE SEQUENCE [LARGE SCALE GENOMIC DNA]</scope>
    <source>
        <strain evidence="3 4">NRRL Y-17804</strain>
    </source>
</reference>
<dbReference type="InterPro" id="IPR019835">
    <property type="entry name" value="SWIB_domain"/>
</dbReference>
<evidence type="ECO:0000256" key="1">
    <source>
        <dbReference type="SAM" id="MobiDB-lite"/>
    </source>
</evidence>
<dbReference type="Proteomes" id="UP000033140">
    <property type="component" value="Unassembled WGS sequence"/>
</dbReference>
<dbReference type="CDD" id="cd10568">
    <property type="entry name" value="SWIB_like"/>
    <property type="match status" value="1"/>
</dbReference>
<feature type="compositionally biased region" description="Pro residues" evidence="1">
    <location>
        <begin position="23"/>
        <end position="32"/>
    </location>
</feature>
<proteinExistence type="predicted"/>
<dbReference type="InterPro" id="IPR036885">
    <property type="entry name" value="SWIB_MDM2_dom_sf"/>
</dbReference>
<gene>
    <name evidence="3" type="ORF">G7K_4695-t1</name>
</gene>
<dbReference type="SMART" id="SM00151">
    <property type="entry name" value="SWIB"/>
    <property type="match status" value="1"/>
</dbReference>
<reference evidence="3 4" key="2">
    <citation type="journal article" date="2014" name="J. Gen. Appl. Microbiol.">
        <title>The early diverging ascomycetous budding yeast Saitoella complicata has three histone deacetylases belonging to the Clr6, Hos2, and Rpd3 lineages.</title>
        <authorList>
            <person name="Nishida H."/>
            <person name="Matsumoto T."/>
            <person name="Kondo S."/>
            <person name="Hamamoto M."/>
            <person name="Yoshikawa H."/>
        </authorList>
    </citation>
    <scope>NUCLEOTIDE SEQUENCE [LARGE SCALE GENOMIC DNA]</scope>
    <source>
        <strain evidence="3 4">NRRL Y-17804</strain>
    </source>
</reference>
<dbReference type="STRING" id="698492.A0A0E9NLL5"/>
<name>A0A0E9NLL5_SAICN</name>
<dbReference type="Gene3D" id="1.10.245.10">
    <property type="entry name" value="SWIB/MDM2 domain"/>
    <property type="match status" value="1"/>
</dbReference>
<dbReference type="SUPFAM" id="SSF47592">
    <property type="entry name" value="SWIB/MDM2 domain"/>
    <property type="match status" value="1"/>
</dbReference>
<feature type="domain" description="DM2" evidence="2">
    <location>
        <begin position="208"/>
        <end position="285"/>
    </location>
</feature>
<feature type="region of interest" description="Disordered" evidence="1">
    <location>
        <begin position="1"/>
        <end position="38"/>
    </location>
</feature>
<evidence type="ECO:0000313" key="3">
    <source>
        <dbReference type="EMBL" id="GAO50571.1"/>
    </source>
</evidence>
<organism evidence="3 4">
    <name type="scientific">Saitoella complicata (strain BCRC 22490 / CBS 7301 / JCM 7358 / NBRC 10748 / NRRL Y-17804)</name>
    <dbReference type="NCBI Taxonomy" id="698492"/>
    <lineage>
        <taxon>Eukaryota</taxon>
        <taxon>Fungi</taxon>
        <taxon>Dikarya</taxon>
        <taxon>Ascomycota</taxon>
        <taxon>Taphrinomycotina</taxon>
        <taxon>Taphrinomycotina incertae sedis</taxon>
        <taxon>Saitoella</taxon>
    </lineage>
</organism>
<evidence type="ECO:0000259" key="2">
    <source>
        <dbReference type="PROSITE" id="PS51925"/>
    </source>
</evidence>
<dbReference type="PANTHER" id="PTHR13844">
    <property type="entry name" value="SWI/SNF-RELATED MATRIX-ASSOCIATED ACTIN-DEPENDENT REGULATOR OF CHROMATIN SUBFAMILY D"/>
    <property type="match status" value="1"/>
</dbReference>
<comment type="caution">
    <text evidence="3">The sequence shown here is derived from an EMBL/GenBank/DDBJ whole genome shotgun (WGS) entry which is preliminary data.</text>
</comment>
<dbReference type="OMA" id="VMDSKHH"/>
<dbReference type="RefSeq" id="XP_019025934.1">
    <property type="nucleotide sequence ID" value="XM_019169241.1"/>
</dbReference>
<dbReference type="OrthoDB" id="10263741at2759"/>
<dbReference type="Pfam" id="PF02201">
    <property type="entry name" value="SWIB"/>
    <property type="match status" value="1"/>
</dbReference>
<sequence length="444" mass="50612">MIPAGARPPQHTVPGYQRRRGPPGLPPGPPRQPSGLTRLNKPILRDVPKRIAELVPNVEEYNSLRDVERRLDAVMMRKRGDLGEAIDIPRRTKQTLRIFISNTASDQPWQATDQLDTNAFDFETGAIPSWTLKIEGRVLEDDSKKFSDVVRSVVVDIERSRDLYPDGNVVEWQQNPNPAQRGPAFDALEIKRKGDTDCPVRIHIHPLLLAEKYKIHPSLANVIDMREGNMPEIVMALWRYAKYHNLQDPEELRMINCDMVLKHLFGVDRIAFADLTQALRPLTNCPADPITLTYTVKVDQETTMAPTAFDIEIETYDNESTKEIASLLSALSTPDPKILELDDRISVLIGALDANRLKRQFFLEFSKDPTNYLKRWIDAQSRDLEVVLGDRAVDEEESRKSDFYQKEWMDESVWHYLAAQTQKKVQEILAAQQTMSAPPAGGRR</sequence>
<dbReference type="AlphaFoldDB" id="A0A0E9NLL5"/>
<dbReference type="PROSITE" id="PS51925">
    <property type="entry name" value="SWIB_MDM2"/>
    <property type="match status" value="1"/>
</dbReference>
<keyword evidence="4" id="KW-1185">Reference proteome</keyword>
<dbReference type="EMBL" id="BACD03000034">
    <property type="protein sequence ID" value="GAO50571.1"/>
    <property type="molecule type" value="Genomic_DNA"/>
</dbReference>
<accession>A0A0E9NLL5</accession>
<dbReference type="InterPro" id="IPR003121">
    <property type="entry name" value="SWIB_MDM2_domain"/>
</dbReference>
<reference evidence="3 4" key="3">
    <citation type="journal article" date="2015" name="Genome Announc.">
        <title>Draft Genome Sequence of the Archiascomycetous Yeast Saitoella complicata.</title>
        <authorList>
            <person name="Yamauchi K."/>
            <person name="Kondo S."/>
            <person name="Hamamoto M."/>
            <person name="Takahashi Y."/>
            <person name="Ogura Y."/>
            <person name="Hayashi T."/>
            <person name="Nishida H."/>
        </authorList>
    </citation>
    <scope>NUCLEOTIDE SEQUENCE [LARGE SCALE GENOMIC DNA]</scope>
    <source>
        <strain evidence="3 4">NRRL Y-17804</strain>
    </source>
</reference>
<protein>
    <recommendedName>
        <fullName evidence="2">DM2 domain-containing protein</fullName>
    </recommendedName>
</protein>